<gene>
    <name evidence="1" type="ORF">Sjap_005064</name>
</gene>
<keyword evidence="2" id="KW-1185">Reference proteome</keyword>
<name>A0AAP0K3K7_9MAGN</name>
<organism evidence="1 2">
    <name type="scientific">Stephania japonica</name>
    <dbReference type="NCBI Taxonomy" id="461633"/>
    <lineage>
        <taxon>Eukaryota</taxon>
        <taxon>Viridiplantae</taxon>
        <taxon>Streptophyta</taxon>
        <taxon>Embryophyta</taxon>
        <taxon>Tracheophyta</taxon>
        <taxon>Spermatophyta</taxon>
        <taxon>Magnoliopsida</taxon>
        <taxon>Ranunculales</taxon>
        <taxon>Menispermaceae</taxon>
        <taxon>Menispermoideae</taxon>
        <taxon>Cissampelideae</taxon>
        <taxon>Stephania</taxon>
    </lineage>
</organism>
<protein>
    <submittedName>
        <fullName evidence="1">Uncharacterized protein</fullName>
    </submittedName>
</protein>
<evidence type="ECO:0000313" key="2">
    <source>
        <dbReference type="Proteomes" id="UP001417504"/>
    </source>
</evidence>
<dbReference type="Proteomes" id="UP001417504">
    <property type="component" value="Unassembled WGS sequence"/>
</dbReference>
<sequence length="61" mass="6691">MWGGLTFGPPCEDASPMGNRRFPMAADYGKTCYSAFMKTVDSAYNLVESLRAGNKLPKNIL</sequence>
<reference evidence="1 2" key="1">
    <citation type="submission" date="2024-01" db="EMBL/GenBank/DDBJ databases">
        <title>Genome assemblies of Stephania.</title>
        <authorList>
            <person name="Yang L."/>
        </authorList>
    </citation>
    <scope>NUCLEOTIDE SEQUENCE [LARGE SCALE GENOMIC DNA]</scope>
    <source>
        <strain evidence="1">QJT</strain>
        <tissue evidence="1">Leaf</tissue>
    </source>
</reference>
<proteinExistence type="predicted"/>
<accession>A0AAP0K3K7</accession>
<dbReference type="EMBL" id="JBBNAE010000002">
    <property type="protein sequence ID" value="KAK9145161.1"/>
    <property type="molecule type" value="Genomic_DNA"/>
</dbReference>
<dbReference type="AlphaFoldDB" id="A0AAP0K3K7"/>
<comment type="caution">
    <text evidence="1">The sequence shown here is derived from an EMBL/GenBank/DDBJ whole genome shotgun (WGS) entry which is preliminary data.</text>
</comment>
<evidence type="ECO:0000313" key="1">
    <source>
        <dbReference type="EMBL" id="KAK9145161.1"/>
    </source>
</evidence>